<accession>A0A518AI52</accession>
<evidence type="ECO:0008006" key="5">
    <source>
        <dbReference type="Google" id="ProtNLM"/>
    </source>
</evidence>
<keyword evidence="4" id="KW-1185">Reference proteome</keyword>
<reference evidence="3 4" key="1">
    <citation type="submission" date="2019-02" db="EMBL/GenBank/DDBJ databases">
        <title>Deep-cultivation of Planctomycetes and their phenomic and genomic characterization uncovers novel biology.</title>
        <authorList>
            <person name="Wiegand S."/>
            <person name="Jogler M."/>
            <person name="Boedeker C."/>
            <person name="Pinto D."/>
            <person name="Vollmers J."/>
            <person name="Rivas-Marin E."/>
            <person name="Kohn T."/>
            <person name="Peeters S.H."/>
            <person name="Heuer A."/>
            <person name="Rast P."/>
            <person name="Oberbeckmann S."/>
            <person name="Bunk B."/>
            <person name="Jeske O."/>
            <person name="Meyerdierks A."/>
            <person name="Storesund J.E."/>
            <person name="Kallscheuer N."/>
            <person name="Luecker S."/>
            <person name="Lage O.M."/>
            <person name="Pohl T."/>
            <person name="Merkel B.J."/>
            <person name="Hornburger P."/>
            <person name="Mueller R.-W."/>
            <person name="Bruemmer F."/>
            <person name="Labrenz M."/>
            <person name="Spormann A.M."/>
            <person name="Op den Camp H."/>
            <person name="Overmann J."/>
            <person name="Amann R."/>
            <person name="Jetten M.S.M."/>
            <person name="Mascher T."/>
            <person name="Medema M.H."/>
            <person name="Devos D.P."/>
            <person name="Kaster A.-K."/>
            <person name="Ovreas L."/>
            <person name="Rohde M."/>
            <person name="Galperin M.Y."/>
            <person name="Jogler C."/>
        </authorList>
    </citation>
    <scope>NUCLEOTIDE SEQUENCE [LARGE SCALE GENOMIC DNA]</scope>
    <source>
        <strain evidence="3 4">Pan181</strain>
    </source>
</reference>
<gene>
    <name evidence="3" type="ORF">Pan181_05900</name>
</gene>
<organism evidence="3 4">
    <name type="scientific">Aeoliella mucimassa</name>
    <dbReference type="NCBI Taxonomy" id="2527972"/>
    <lineage>
        <taxon>Bacteria</taxon>
        <taxon>Pseudomonadati</taxon>
        <taxon>Planctomycetota</taxon>
        <taxon>Planctomycetia</taxon>
        <taxon>Pirellulales</taxon>
        <taxon>Lacipirellulaceae</taxon>
        <taxon>Aeoliella</taxon>
    </lineage>
</organism>
<evidence type="ECO:0000313" key="3">
    <source>
        <dbReference type="EMBL" id="QDU54409.1"/>
    </source>
</evidence>
<name>A0A518AI52_9BACT</name>
<dbReference type="RefSeq" id="WP_145245391.1">
    <property type="nucleotide sequence ID" value="NZ_CP036278.1"/>
</dbReference>
<feature type="chain" id="PRO_5022217692" description="Lipoprotein" evidence="2">
    <location>
        <begin position="19"/>
        <end position="59"/>
    </location>
</feature>
<dbReference type="KEGG" id="amuc:Pan181_05900"/>
<evidence type="ECO:0000313" key="4">
    <source>
        <dbReference type="Proteomes" id="UP000315750"/>
    </source>
</evidence>
<protein>
    <recommendedName>
        <fullName evidence="5">Lipoprotein</fullName>
    </recommendedName>
</protein>
<feature type="region of interest" description="Disordered" evidence="1">
    <location>
        <begin position="38"/>
        <end position="59"/>
    </location>
</feature>
<keyword evidence="2" id="KW-0732">Signal</keyword>
<proteinExistence type="predicted"/>
<dbReference type="EMBL" id="CP036278">
    <property type="protein sequence ID" value="QDU54409.1"/>
    <property type="molecule type" value="Genomic_DNA"/>
</dbReference>
<sequence length="59" mass="6644" precursor="true">MRKLLILGLMLAFATSQAGCSWNRLNVWDGALTKAISGRGEKPREQKRRSPTYQGGFEF</sequence>
<feature type="signal peptide" evidence="2">
    <location>
        <begin position="1"/>
        <end position="18"/>
    </location>
</feature>
<dbReference type="Proteomes" id="UP000315750">
    <property type="component" value="Chromosome"/>
</dbReference>
<dbReference type="AlphaFoldDB" id="A0A518AI52"/>
<evidence type="ECO:0000256" key="2">
    <source>
        <dbReference type="SAM" id="SignalP"/>
    </source>
</evidence>
<evidence type="ECO:0000256" key="1">
    <source>
        <dbReference type="SAM" id="MobiDB-lite"/>
    </source>
</evidence>